<keyword evidence="3" id="KW-1185">Reference proteome</keyword>
<evidence type="ECO:0000259" key="1">
    <source>
        <dbReference type="Pfam" id="PF03235"/>
    </source>
</evidence>
<dbReference type="Pfam" id="PF03235">
    <property type="entry name" value="GmrSD_N"/>
    <property type="match status" value="1"/>
</dbReference>
<protein>
    <recommendedName>
        <fullName evidence="1">GmrSD restriction endonucleases N-terminal domain-containing protein</fullName>
    </recommendedName>
</protein>
<evidence type="ECO:0000313" key="3">
    <source>
        <dbReference type="Proteomes" id="UP000005402"/>
    </source>
</evidence>
<gene>
    <name evidence="2" type="ORF">HMPREF9712_02470</name>
</gene>
<dbReference type="InterPro" id="IPR004919">
    <property type="entry name" value="GmrSD_N"/>
</dbReference>
<dbReference type="Proteomes" id="UP000005402">
    <property type="component" value="Unassembled WGS sequence"/>
</dbReference>
<reference evidence="2" key="1">
    <citation type="submission" date="2012-07" db="EMBL/GenBank/DDBJ databases">
        <title>The Genome Sequence of Myroides odoratimimus CCUG 10230.</title>
        <authorList>
            <consortium name="The Broad Institute Genome Sequencing Platform"/>
            <person name="Earl A."/>
            <person name="Ward D."/>
            <person name="Feldgarden M."/>
            <person name="Gevers D."/>
            <person name="Huys G."/>
            <person name="Walker B."/>
            <person name="Young S.K."/>
            <person name="Zeng Q."/>
            <person name="Gargeya S."/>
            <person name="Fitzgerald M."/>
            <person name="Haas B."/>
            <person name="Abouelleil A."/>
            <person name="Alvarado L."/>
            <person name="Arachchi H.M."/>
            <person name="Berlin A.M."/>
            <person name="Chapman S.B."/>
            <person name="Goldberg J."/>
            <person name="Griggs A."/>
            <person name="Gujja S."/>
            <person name="Hansen M."/>
            <person name="Howarth C."/>
            <person name="Imamovic A."/>
            <person name="Larimer J."/>
            <person name="McCowen C."/>
            <person name="Montmayeur A."/>
            <person name="Murphy C."/>
            <person name="Neiman D."/>
            <person name="Pearson M."/>
            <person name="Priest M."/>
            <person name="Roberts A."/>
            <person name="Saif S."/>
            <person name="Shea T."/>
            <person name="Sisk P."/>
            <person name="Sykes S."/>
            <person name="Wortman J."/>
            <person name="Nusbaum C."/>
            <person name="Birren B."/>
        </authorList>
    </citation>
    <scope>NUCLEOTIDE SEQUENCE [LARGE SCALE GENOMIC DNA]</scope>
    <source>
        <strain evidence="2">CCUG 10230</strain>
    </source>
</reference>
<organism evidence="2 3">
    <name type="scientific">Myroides odoratimimus CCUG 10230</name>
    <dbReference type="NCBI Taxonomy" id="883150"/>
    <lineage>
        <taxon>Bacteria</taxon>
        <taxon>Pseudomonadati</taxon>
        <taxon>Bacteroidota</taxon>
        <taxon>Flavobacteriia</taxon>
        <taxon>Flavobacteriales</taxon>
        <taxon>Flavobacteriaceae</taxon>
        <taxon>Myroides</taxon>
    </lineage>
</organism>
<comment type="caution">
    <text evidence="2">The sequence shown here is derived from an EMBL/GenBank/DDBJ whole genome shotgun (WGS) entry which is preliminary data.</text>
</comment>
<sequence>MNNLNNSISLIELLKNEEKVEIPIIQRDYAQGRKEELDILNNFLSAIESSLIEEKVLELDFIYGSSEMGAFQPLDGQQRLTTLFLLHWYAALKEGKLTENKELLNRFSYETRISSREFIKSLVSTNDITPNTEITIKSQIIDSKWFFLSWHNDQTIESMLRAIDVIESRFRHINNLYFLLFDKGLVRFYNINLKNIGLTDDLYIKMNARGKLLTAFENFKASLERKIIEKGFEIDVPLQDTFAFNIDTKWADFFWENYCSENYKIDDSIMSLFSSIVMIRLSIERKEGRISLIKALQDNPSILKSELISKETFHYLFKVLDLYSSNDLNIELTVNFFRHTPEKGFFNQIVDINQVSSYTSKILFFAQTEYLLNAEEINQTSFNDWMRVIRNLVSQGNVVKGGKRPDIIRSPETFDGMLNLVSELSIGCQDIYSHLGNNLSLNSAFSRSQIVEEKAKARLIIQNEHYKESIFKMEDIVLFKGKIAFAFDCCNYDFRYEESSNFDVTFFNDILSVFNQYFNNNETDIPNDIRRALLTIDINGQFFYDYWWSFWSVADVEKRCLIENFNEIEYFIYHTEYSSFLKTLIQKLVKSNLDDYLLNYECPENMPNWKIKLIKDKSLLDNFCQSKYIAIDNINKKCYLLRSKRPRDMEGCPVVE</sequence>
<evidence type="ECO:0000313" key="2">
    <source>
        <dbReference type="EMBL" id="EHO07734.1"/>
    </source>
</evidence>
<proteinExistence type="predicted"/>
<feature type="domain" description="GmrSD restriction endonucleases N-terminal" evidence="1">
    <location>
        <begin position="11"/>
        <end position="223"/>
    </location>
</feature>
<dbReference type="RefSeq" id="WP_006259299.1">
    <property type="nucleotide sequence ID" value="NZ_KE161015.1"/>
</dbReference>
<dbReference type="EMBL" id="AGEC02000008">
    <property type="protein sequence ID" value="EHO07734.1"/>
    <property type="molecule type" value="Genomic_DNA"/>
</dbReference>
<accession>A0ABN0E832</accession>
<name>A0ABN0E832_9FLAO</name>